<dbReference type="AlphaFoldDB" id="A0AA35W2C5"/>
<sequence>MAKWLKSVLFGRQLSHGSGTEDPQSFDEAFQTLQQAENVVTPAANLSGDPSEPSVPVEQQLQELQMPSAASPPGAGEMNAAYKVSNRLVRERMEKENPENIAILDSVKDSDIVCVQGTYDHIHLVLEAIGIPFSHVSPQTLLKMDLKPEQTVYVNCPSSFPVEVAKKLRVFVEAGGSSSPPTGR</sequence>
<protein>
    <submittedName>
        <fullName evidence="1">Uncharacterized protein</fullName>
    </submittedName>
</protein>
<name>A0AA35W2C5_GEOBA</name>
<evidence type="ECO:0000313" key="2">
    <source>
        <dbReference type="Proteomes" id="UP001174909"/>
    </source>
</evidence>
<organism evidence="1 2">
    <name type="scientific">Geodia barretti</name>
    <name type="common">Barrett's horny sponge</name>
    <dbReference type="NCBI Taxonomy" id="519541"/>
    <lineage>
        <taxon>Eukaryota</taxon>
        <taxon>Metazoa</taxon>
        <taxon>Porifera</taxon>
        <taxon>Demospongiae</taxon>
        <taxon>Heteroscleromorpha</taxon>
        <taxon>Tetractinellida</taxon>
        <taxon>Astrophorina</taxon>
        <taxon>Geodiidae</taxon>
        <taxon>Geodia</taxon>
    </lineage>
</organism>
<accession>A0AA35W2C5</accession>
<keyword evidence="2" id="KW-1185">Reference proteome</keyword>
<reference evidence="1" key="1">
    <citation type="submission" date="2023-03" db="EMBL/GenBank/DDBJ databases">
        <authorList>
            <person name="Steffen K."/>
            <person name="Cardenas P."/>
        </authorList>
    </citation>
    <scope>NUCLEOTIDE SEQUENCE</scope>
</reference>
<evidence type="ECO:0000313" key="1">
    <source>
        <dbReference type="EMBL" id="CAI7993260.1"/>
    </source>
</evidence>
<comment type="caution">
    <text evidence="1">The sequence shown here is derived from an EMBL/GenBank/DDBJ whole genome shotgun (WGS) entry which is preliminary data.</text>
</comment>
<gene>
    <name evidence="1" type="ORF">GBAR_LOCUS1234</name>
</gene>
<dbReference type="EMBL" id="CASHTH010000187">
    <property type="protein sequence ID" value="CAI7993260.1"/>
    <property type="molecule type" value="Genomic_DNA"/>
</dbReference>
<proteinExistence type="predicted"/>
<dbReference type="Proteomes" id="UP001174909">
    <property type="component" value="Unassembled WGS sequence"/>
</dbReference>